<evidence type="ECO:0000313" key="2">
    <source>
        <dbReference type="EMBL" id="CAF1129582.1"/>
    </source>
</evidence>
<feature type="region of interest" description="Disordered" evidence="1">
    <location>
        <begin position="62"/>
        <end position="102"/>
    </location>
</feature>
<dbReference type="Proteomes" id="UP000681722">
    <property type="component" value="Unassembled WGS sequence"/>
</dbReference>
<organism evidence="3 6">
    <name type="scientific">Didymodactylos carnosus</name>
    <dbReference type="NCBI Taxonomy" id="1234261"/>
    <lineage>
        <taxon>Eukaryota</taxon>
        <taxon>Metazoa</taxon>
        <taxon>Spiralia</taxon>
        <taxon>Gnathifera</taxon>
        <taxon>Rotifera</taxon>
        <taxon>Eurotatoria</taxon>
        <taxon>Bdelloidea</taxon>
        <taxon>Philodinida</taxon>
        <taxon>Philodinidae</taxon>
        <taxon>Didymodactylos</taxon>
    </lineage>
</organism>
<evidence type="ECO:0000313" key="3">
    <source>
        <dbReference type="EMBL" id="CAF1312426.1"/>
    </source>
</evidence>
<comment type="caution">
    <text evidence="3">The sequence shown here is derived from an EMBL/GenBank/DDBJ whole genome shotgun (WGS) entry which is preliminary data.</text>
</comment>
<dbReference type="Proteomes" id="UP000677228">
    <property type="component" value="Unassembled WGS sequence"/>
</dbReference>
<evidence type="ECO:0000256" key="1">
    <source>
        <dbReference type="SAM" id="MobiDB-lite"/>
    </source>
</evidence>
<dbReference type="EMBL" id="CAJNOK010010991">
    <property type="protein sequence ID" value="CAF1129582.1"/>
    <property type="molecule type" value="Genomic_DNA"/>
</dbReference>
<accession>A0A815EIN7</accession>
<evidence type="ECO:0000313" key="4">
    <source>
        <dbReference type="EMBL" id="CAF3911291.1"/>
    </source>
</evidence>
<dbReference type="EMBL" id="CAJOBC010043231">
    <property type="protein sequence ID" value="CAF4151231.1"/>
    <property type="molecule type" value="Genomic_DNA"/>
</dbReference>
<name>A0A815EIN7_9BILA</name>
<dbReference type="Proteomes" id="UP000682733">
    <property type="component" value="Unassembled WGS sequence"/>
</dbReference>
<sequence length="102" mass="11291">MEEVEFTWKRTRKKKSTDSESICACLLKQLPVEYLSSVTYGFNKIPQLDVLKLSKHGKVTCLSKDGMDPSDSESSSGDDGSHADDTSRQSAIPPQLKPSQIK</sequence>
<dbReference type="Proteomes" id="UP000663829">
    <property type="component" value="Unassembled WGS sequence"/>
</dbReference>
<feature type="compositionally biased region" description="Polar residues" evidence="1">
    <location>
        <begin position="88"/>
        <end position="102"/>
    </location>
</feature>
<protein>
    <submittedName>
        <fullName evidence="3">Uncharacterized protein</fullName>
    </submittedName>
</protein>
<evidence type="ECO:0000313" key="6">
    <source>
        <dbReference type="Proteomes" id="UP000663829"/>
    </source>
</evidence>
<evidence type="ECO:0000313" key="5">
    <source>
        <dbReference type="EMBL" id="CAF4151231.1"/>
    </source>
</evidence>
<dbReference type="EMBL" id="CAJOBA010021143">
    <property type="protein sequence ID" value="CAF3911291.1"/>
    <property type="molecule type" value="Genomic_DNA"/>
</dbReference>
<reference evidence="3" key="1">
    <citation type="submission" date="2021-02" db="EMBL/GenBank/DDBJ databases">
        <authorList>
            <person name="Nowell W R."/>
        </authorList>
    </citation>
    <scope>NUCLEOTIDE SEQUENCE</scope>
</reference>
<dbReference type="EMBL" id="CAJNOQ010013003">
    <property type="protein sequence ID" value="CAF1312426.1"/>
    <property type="molecule type" value="Genomic_DNA"/>
</dbReference>
<proteinExistence type="predicted"/>
<gene>
    <name evidence="3" type="ORF">GPM918_LOCUS29063</name>
    <name evidence="2" type="ORF">OVA965_LOCUS20586</name>
    <name evidence="5" type="ORF">SRO942_LOCUS29614</name>
    <name evidence="4" type="ORF">TMI583_LOCUS21009</name>
</gene>
<dbReference type="AlphaFoldDB" id="A0A815EIN7"/>
<keyword evidence="6" id="KW-1185">Reference proteome</keyword>